<feature type="binding site" evidence="4">
    <location>
        <position position="221"/>
    </location>
    <ligand>
        <name>pyridoxal 5'-phosphate</name>
        <dbReference type="ChEBI" id="CHEBI:597326"/>
    </ligand>
</feature>
<dbReference type="PANTHER" id="PTHR14084">
    <property type="entry name" value="KYNURENINASE"/>
    <property type="match status" value="1"/>
</dbReference>
<dbReference type="GO" id="GO:0030429">
    <property type="term" value="F:kynureninase activity"/>
    <property type="evidence" value="ECO:0007669"/>
    <property type="project" value="UniProtKB-UniRule"/>
</dbReference>
<feature type="binding site" evidence="4">
    <location>
        <position position="106"/>
    </location>
    <ligand>
        <name>pyridoxal 5'-phosphate</name>
        <dbReference type="ChEBI" id="CHEBI:597326"/>
    </ligand>
</feature>
<comment type="catalytic activity">
    <reaction evidence="4 6">
        <text>L-kynurenine + H2O = anthranilate + L-alanine + H(+)</text>
        <dbReference type="Rhea" id="RHEA:16813"/>
        <dbReference type="ChEBI" id="CHEBI:15377"/>
        <dbReference type="ChEBI" id="CHEBI:15378"/>
        <dbReference type="ChEBI" id="CHEBI:16567"/>
        <dbReference type="ChEBI" id="CHEBI:57959"/>
        <dbReference type="ChEBI" id="CHEBI:57972"/>
        <dbReference type="EC" id="3.7.1.3"/>
    </reaction>
</comment>
<dbReference type="EC" id="3.7.1.3" evidence="4 5"/>
<accession>A0A2S7A923</accession>
<dbReference type="GO" id="GO:0097053">
    <property type="term" value="P:L-kynurenine catabolic process"/>
    <property type="evidence" value="ECO:0007669"/>
    <property type="project" value="UniProtKB-UniRule"/>
</dbReference>
<comment type="pathway">
    <text evidence="4 6">Amino-acid degradation; L-kynurenine degradation; L-alanine and anthranilate from L-kynurenine: step 1/1.</text>
</comment>
<dbReference type="HAMAP" id="MF_01970">
    <property type="entry name" value="Kynureninase"/>
    <property type="match status" value="1"/>
</dbReference>
<evidence type="ECO:0000256" key="3">
    <source>
        <dbReference type="ARBA" id="ARBA00022898"/>
    </source>
</evidence>
<comment type="cofactor">
    <cofactor evidence="4 6">
        <name>pyridoxal 5'-phosphate</name>
        <dbReference type="ChEBI" id="CHEBI:597326"/>
    </cofactor>
</comment>
<feature type="binding site" evidence="4">
    <location>
        <position position="218"/>
    </location>
    <ligand>
        <name>pyridoxal 5'-phosphate</name>
        <dbReference type="ChEBI" id="CHEBI:597326"/>
    </ligand>
</feature>
<comment type="similarity">
    <text evidence="4 6">Belongs to the kynureninase family.</text>
</comment>
<dbReference type="PIRSF" id="PIRSF038800">
    <property type="entry name" value="KYNU"/>
    <property type="match status" value="1"/>
</dbReference>
<comment type="function">
    <text evidence="4 6">Catalyzes the cleavage of L-kynurenine (L-Kyn) and L-3-hydroxykynurenine (L-3OHKyn) into anthranilic acid (AA) and 3-hydroxyanthranilic acid (3-OHAA), respectively.</text>
</comment>
<reference evidence="7 8" key="1">
    <citation type="submission" date="2016-08" db="EMBL/GenBank/DDBJ databases">
        <title>Evolution of the type three secretion system and type three effector repertoires in Xanthomonas.</title>
        <authorList>
            <person name="Merda D."/>
            <person name="Briand M."/>
            <person name="Bosis E."/>
            <person name="Rousseau C."/>
            <person name="Portier P."/>
            <person name="Jacques M.-A."/>
            <person name="Fischer-Le Saux M."/>
        </authorList>
    </citation>
    <scope>NUCLEOTIDE SEQUENCE [LARGE SCALE GENOMIC DNA]</scope>
    <source>
        <strain evidence="7 8">CFBP 7645</strain>
    </source>
</reference>
<dbReference type="Proteomes" id="UP000239204">
    <property type="component" value="Unassembled WGS sequence"/>
</dbReference>
<comment type="catalytic activity">
    <reaction evidence="6">
        <text>3-hydroxy-L-kynurenine + H2O = 3-hydroxyanthranilate + L-alanine + H(+)</text>
        <dbReference type="Rhea" id="RHEA:25143"/>
        <dbReference type="ChEBI" id="CHEBI:15377"/>
        <dbReference type="ChEBI" id="CHEBI:15378"/>
        <dbReference type="ChEBI" id="CHEBI:36559"/>
        <dbReference type="ChEBI" id="CHEBI:57972"/>
        <dbReference type="ChEBI" id="CHEBI:58125"/>
        <dbReference type="EC" id="3.7.1.3"/>
    </reaction>
</comment>
<feature type="binding site" evidence="4">
    <location>
        <position position="243"/>
    </location>
    <ligand>
        <name>pyridoxal 5'-phosphate</name>
        <dbReference type="ChEBI" id="CHEBI:597326"/>
    </ligand>
</feature>
<dbReference type="GO" id="GO:0043420">
    <property type="term" value="P:anthranilate metabolic process"/>
    <property type="evidence" value="ECO:0007669"/>
    <property type="project" value="TreeGrafter"/>
</dbReference>
<feature type="binding site" evidence="4">
    <location>
        <position position="105"/>
    </location>
    <ligand>
        <name>pyridoxal 5'-phosphate</name>
        <dbReference type="ChEBI" id="CHEBI:597326"/>
    </ligand>
</feature>
<dbReference type="RefSeq" id="WP_104537988.1">
    <property type="nucleotide sequence ID" value="NZ_MIGY01000003.1"/>
</dbReference>
<keyword evidence="2 4" id="KW-0378">Hydrolase</keyword>
<evidence type="ECO:0000313" key="8">
    <source>
        <dbReference type="Proteomes" id="UP000239204"/>
    </source>
</evidence>
<organism evidence="7 8">
    <name type="scientific">Xanthomonas arboricola</name>
    <dbReference type="NCBI Taxonomy" id="56448"/>
    <lineage>
        <taxon>Bacteria</taxon>
        <taxon>Pseudomonadati</taxon>
        <taxon>Pseudomonadota</taxon>
        <taxon>Gammaproteobacteria</taxon>
        <taxon>Lysobacterales</taxon>
        <taxon>Lysobacteraceae</taxon>
        <taxon>Xanthomonas</taxon>
    </lineage>
</organism>
<keyword evidence="3 4" id="KW-0663">Pyridoxal phosphate</keyword>
<protein>
    <recommendedName>
        <fullName evidence="4 5">Kynureninase</fullName>
        <ecNumber evidence="4 5">3.7.1.3</ecNumber>
    </recommendedName>
    <alternativeName>
        <fullName evidence="4">L-kynurenine hydrolase</fullName>
    </alternativeName>
</protein>
<dbReference type="InterPro" id="IPR015424">
    <property type="entry name" value="PyrdxlP-dep_Trfase"/>
</dbReference>
<dbReference type="Pfam" id="PF22580">
    <property type="entry name" value="KYNU_C"/>
    <property type="match status" value="1"/>
</dbReference>
<dbReference type="EMBL" id="MIGY01000003">
    <property type="protein sequence ID" value="PPU05683.1"/>
    <property type="molecule type" value="Genomic_DNA"/>
</dbReference>
<dbReference type="InterPro" id="IPR015422">
    <property type="entry name" value="PyrdxlP-dep_Trfase_small"/>
</dbReference>
<dbReference type="FunFam" id="3.40.640.10:FF:000031">
    <property type="entry name" value="Kynureninase"/>
    <property type="match status" value="1"/>
</dbReference>
<evidence type="ECO:0000256" key="2">
    <source>
        <dbReference type="ARBA" id="ARBA00022801"/>
    </source>
</evidence>
<keyword evidence="1 4" id="KW-0662">Pyridine nucleotide biosynthesis</keyword>
<dbReference type="GO" id="GO:0019805">
    <property type="term" value="P:quinolinate biosynthetic process"/>
    <property type="evidence" value="ECO:0007669"/>
    <property type="project" value="UniProtKB-UniRule"/>
</dbReference>
<evidence type="ECO:0000256" key="4">
    <source>
        <dbReference type="HAMAP-Rule" id="MF_01970"/>
    </source>
</evidence>
<dbReference type="UniPathway" id="UPA00253">
    <property type="reaction ID" value="UER00329"/>
</dbReference>
<comment type="caution">
    <text evidence="4">Lacks conserved residue(s) required for the propagation of feature annotation.</text>
</comment>
<dbReference type="Gene3D" id="3.40.640.10">
    <property type="entry name" value="Type I PLP-dependent aspartate aminotransferase-like (Major domain)"/>
    <property type="match status" value="1"/>
</dbReference>
<name>A0A2S7A923_9XANT</name>
<feature type="binding site" evidence="4">
    <location>
        <position position="301"/>
    </location>
    <ligand>
        <name>pyridoxal 5'-phosphate</name>
        <dbReference type="ChEBI" id="CHEBI:597326"/>
    </ligand>
</feature>
<dbReference type="InterPro" id="IPR010111">
    <property type="entry name" value="Kynureninase"/>
</dbReference>
<gene>
    <name evidence="4 7" type="primary">kynU</name>
    <name evidence="7" type="ORF">XarjCFBP7645_13745</name>
</gene>
<dbReference type="GO" id="GO:0030170">
    <property type="term" value="F:pyridoxal phosphate binding"/>
    <property type="evidence" value="ECO:0007669"/>
    <property type="project" value="UniProtKB-UniRule"/>
</dbReference>
<dbReference type="AlphaFoldDB" id="A0A2S7A923"/>
<dbReference type="SUPFAM" id="SSF53383">
    <property type="entry name" value="PLP-dependent transferases"/>
    <property type="match status" value="1"/>
</dbReference>
<comment type="subunit">
    <text evidence="4 6">Homodimer.</text>
</comment>
<evidence type="ECO:0000313" key="7">
    <source>
        <dbReference type="EMBL" id="PPU05683.1"/>
    </source>
</evidence>
<feature type="binding site" evidence="4">
    <location>
        <begin position="133"/>
        <end position="136"/>
    </location>
    <ligand>
        <name>pyridoxal 5'-phosphate</name>
        <dbReference type="ChEBI" id="CHEBI:597326"/>
    </ligand>
</feature>
<evidence type="ECO:0000256" key="1">
    <source>
        <dbReference type="ARBA" id="ARBA00022642"/>
    </source>
</evidence>
<dbReference type="GO" id="GO:0005737">
    <property type="term" value="C:cytoplasm"/>
    <property type="evidence" value="ECO:0007669"/>
    <property type="project" value="UniProtKB-UniRule"/>
</dbReference>
<feature type="modified residue" description="N6-(pyridoxal phosphate)lysine" evidence="4">
    <location>
        <position position="244"/>
    </location>
</feature>
<dbReference type="UniPathway" id="UPA00334">
    <property type="reaction ID" value="UER00455"/>
</dbReference>
<dbReference type="GO" id="GO:0019441">
    <property type="term" value="P:L-tryptophan catabolic process to kynurenine"/>
    <property type="evidence" value="ECO:0007669"/>
    <property type="project" value="TreeGrafter"/>
</dbReference>
<comment type="caution">
    <text evidence="7">The sequence shown here is derived from an EMBL/GenBank/DDBJ whole genome shotgun (WGS) entry which is preliminary data.</text>
</comment>
<evidence type="ECO:0000256" key="5">
    <source>
        <dbReference type="NCBIfam" id="TIGR01814"/>
    </source>
</evidence>
<dbReference type="GO" id="GO:0009435">
    <property type="term" value="P:NAD+ biosynthetic process"/>
    <property type="evidence" value="ECO:0007669"/>
    <property type="project" value="UniProtKB-UniRule"/>
</dbReference>
<dbReference type="NCBIfam" id="TIGR01814">
    <property type="entry name" value="kynureninase"/>
    <property type="match status" value="1"/>
</dbReference>
<dbReference type="InterPro" id="IPR015421">
    <property type="entry name" value="PyrdxlP-dep_Trfase_major"/>
</dbReference>
<sequence>MTDLLSRAHAVALDAADPLRHLRDDFVFPQHAGQDQTYFVGNSLGLQPRGARAMVAEVLDQWGAFAVEGHFTGPTQWLTYHQLVRDGLARVVGAQPGEVVAMNTLSVNLHLMMASFYRPTPERGAILIEAGAFPSDRHAVESQLRLHGLDPATQLIEVEADQPDGTVSMAAIADAIARHGPRLALVLWPGIQYRTGQAFELGDIVRLARAQGAMVGFDLAHAVGNIALTLHDDGADFAVWCHYKYLNAGPGAVGGCFVHARHANSDLPRMAGWWGHEQQSRFRMDPQFVPSPGAEGWQLSNPPVLALAPLRASLELFDQAGMRALRAKSEQLTGHLEQLIHARVPQVLQIVTPAEPAQRGCQLSLRVAGGRAQGRSLFEYLQSVGVLGDWREPDVIRIAPVPLYNRFGDLHQLVEQVETWATA</sequence>
<dbReference type="PANTHER" id="PTHR14084:SF0">
    <property type="entry name" value="KYNURENINASE"/>
    <property type="match status" value="1"/>
</dbReference>
<dbReference type="Gene3D" id="3.90.1150.10">
    <property type="entry name" value="Aspartate Aminotransferase, domain 1"/>
    <property type="match status" value="1"/>
</dbReference>
<evidence type="ECO:0000256" key="6">
    <source>
        <dbReference type="PIRNR" id="PIRNR038800"/>
    </source>
</evidence>
<comment type="pathway">
    <text evidence="4 6">Cofactor biosynthesis; NAD(+) biosynthesis; quinolinate from L-kynurenine: step 2/3.</text>
</comment>
<feature type="binding site" evidence="4">
    <location>
        <position position="273"/>
    </location>
    <ligand>
        <name>pyridoxal 5'-phosphate</name>
        <dbReference type="ChEBI" id="CHEBI:597326"/>
    </ligand>
</feature>
<proteinExistence type="inferred from homology"/>